<evidence type="ECO:0000256" key="1">
    <source>
        <dbReference type="SAM" id="Phobius"/>
    </source>
</evidence>
<dbReference type="EMBL" id="JAXQNO010000001">
    <property type="protein sequence ID" value="KAK4803691.1"/>
    <property type="molecule type" value="Genomic_DNA"/>
</dbReference>
<feature type="transmembrane region" description="Helical" evidence="1">
    <location>
        <begin position="38"/>
        <end position="57"/>
    </location>
</feature>
<protein>
    <submittedName>
        <fullName evidence="2">Uncharacterized protein</fullName>
    </submittedName>
</protein>
<name>A0AAN7N1U9_TRANT</name>
<gene>
    <name evidence="2" type="ORF">SAY86_003508</name>
</gene>
<sequence>MQPSESVDQSHRSVNPNYVFRDSRAFLWNPHRRMISKILAVLLILDFFILLSLPPIYPGGYCVQRLTATHVRPLLSTRPIIDVLAVVVEVGAASIQVIHRP</sequence>
<keyword evidence="1" id="KW-0812">Transmembrane</keyword>
<reference evidence="2 3" key="1">
    <citation type="journal article" date="2023" name="Hortic Res">
        <title>Pangenome of water caltrop reveals structural variations and asymmetric subgenome divergence after allopolyploidization.</title>
        <authorList>
            <person name="Zhang X."/>
            <person name="Chen Y."/>
            <person name="Wang L."/>
            <person name="Yuan Y."/>
            <person name="Fang M."/>
            <person name="Shi L."/>
            <person name="Lu R."/>
            <person name="Comes H.P."/>
            <person name="Ma Y."/>
            <person name="Chen Y."/>
            <person name="Huang G."/>
            <person name="Zhou Y."/>
            <person name="Zheng Z."/>
            <person name="Qiu Y."/>
        </authorList>
    </citation>
    <scope>NUCLEOTIDE SEQUENCE [LARGE SCALE GENOMIC DNA]</scope>
    <source>
        <strain evidence="2">F231</strain>
    </source>
</reference>
<dbReference type="AlphaFoldDB" id="A0AAN7N1U9"/>
<keyword evidence="3" id="KW-1185">Reference proteome</keyword>
<keyword evidence="1" id="KW-1133">Transmembrane helix</keyword>
<comment type="caution">
    <text evidence="2">The sequence shown here is derived from an EMBL/GenBank/DDBJ whole genome shotgun (WGS) entry which is preliminary data.</text>
</comment>
<organism evidence="2 3">
    <name type="scientific">Trapa natans</name>
    <name type="common">Water chestnut</name>
    <dbReference type="NCBI Taxonomy" id="22666"/>
    <lineage>
        <taxon>Eukaryota</taxon>
        <taxon>Viridiplantae</taxon>
        <taxon>Streptophyta</taxon>
        <taxon>Embryophyta</taxon>
        <taxon>Tracheophyta</taxon>
        <taxon>Spermatophyta</taxon>
        <taxon>Magnoliopsida</taxon>
        <taxon>eudicotyledons</taxon>
        <taxon>Gunneridae</taxon>
        <taxon>Pentapetalae</taxon>
        <taxon>rosids</taxon>
        <taxon>malvids</taxon>
        <taxon>Myrtales</taxon>
        <taxon>Lythraceae</taxon>
        <taxon>Trapa</taxon>
    </lineage>
</organism>
<keyword evidence="1" id="KW-0472">Membrane</keyword>
<proteinExistence type="predicted"/>
<accession>A0AAN7N1U9</accession>
<dbReference type="Proteomes" id="UP001346149">
    <property type="component" value="Unassembled WGS sequence"/>
</dbReference>
<evidence type="ECO:0000313" key="3">
    <source>
        <dbReference type="Proteomes" id="UP001346149"/>
    </source>
</evidence>
<evidence type="ECO:0000313" key="2">
    <source>
        <dbReference type="EMBL" id="KAK4803691.1"/>
    </source>
</evidence>